<evidence type="ECO:0000256" key="1">
    <source>
        <dbReference type="SAM" id="Phobius"/>
    </source>
</evidence>
<feature type="transmembrane region" description="Helical" evidence="1">
    <location>
        <begin position="39"/>
        <end position="62"/>
    </location>
</feature>
<feature type="transmembrane region" description="Helical" evidence="1">
    <location>
        <begin position="223"/>
        <end position="244"/>
    </location>
</feature>
<reference evidence="3 4" key="1">
    <citation type="submission" date="2019-04" db="EMBL/GenBank/DDBJ databases">
        <title>Deinococcus metalilatus MA1002 mutant No.5.</title>
        <authorList>
            <person name="Park W."/>
            <person name="Park C."/>
        </authorList>
    </citation>
    <scope>NUCLEOTIDE SEQUENCE [LARGE SCALE GENOMIC DNA]</scope>
    <source>
        <strain evidence="3 4">MA1002-m5</strain>
    </source>
</reference>
<keyword evidence="1" id="KW-0472">Membrane</keyword>
<reference evidence="2 5" key="2">
    <citation type="submission" date="2020-08" db="EMBL/GenBank/DDBJ databases">
        <title>Genomic Encyclopedia of Type Strains, Phase IV (KMG-IV): sequencing the most valuable type-strain genomes for metagenomic binning, comparative biology and taxonomic classification.</title>
        <authorList>
            <person name="Goeker M."/>
        </authorList>
    </citation>
    <scope>NUCLEOTIDE SEQUENCE [LARGE SCALE GENOMIC DNA]</scope>
    <source>
        <strain evidence="2 5">DSM 105434</strain>
    </source>
</reference>
<feature type="transmembrane region" description="Helical" evidence="1">
    <location>
        <begin position="82"/>
        <end position="104"/>
    </location>
</feature>
<dbReference type="EMBL" id="JACHFV010000003">
    <property type="protein sequence ID" value="MBB5294123.1"/>
    <property type="molecule type" value="Genomic_DNA"/>
</dbReference>
<keyword evidence="1" id="KW-1133">Transmembrane helix</keyword>
<dbReference type="EMBL" id="VBRC01000005">
    <property type="protein sequence ID" value="TLK28012.1"/>
    <property type="molecule type" value="Genomic_DNA"/>
</dbReference>
<feature type="transmembrane region" description="Helical" evidence="1">
    <location>
        <begin position="186"/>
        <end position="203"/>
    </location>
</feature>
<organism evidence="3 4">
    <name type="scientific">Deinococcus metallilatus</name>
    <dbReference type="NCBI Taxonomy" id="1211322"/>
    <lineage>
        <taxon>Bacteria</taxon>
        <taxon>Thermotogati</taxon>
        <taxon>Deinococcota</taxon>
        <taxon>Deinococci</taxon>
        <taxon>Deinococcales</taxon>
        <taxon>Deinococcaceae</taxon>
        <taxon>Deinococcus</taxon>
    </lineage>
</organism>
<protein>
    <submittedName>
        <fullName evidence="3">Uncharacterized protein</fullName>
    </submittedName>
</protein>
<feature type="transmembrane region" description="Helical" evidence="1">
    <location>
        <begin position="154"/>
        <end position="174"/>
    </location>
</feature>
<evidence type="ECO:0000313" key="4">
    <source>
        <dbReference type="Proteomes" id="UP000308000"/>
    </source>
</evidence>
<gene>
    <name evidence="3" type="ORF">FCS05_08840</name>
    <name evidence="2" type="ORF">HNQ10_000937</name>
</gene>
<sequence>MDYSPETPTLTSQIPAAQAAPSYSRAGWMLFDERRLVRGLTLMTTFVVVVGLLSSLSMFYMPHVFGRDFVAHLMDLNGETNFSATYNTFLLLVPTIIMALIARAKHAVGAPHAQSWRTLSWIFAYLTLDEAAALHERLVSPVHRLLHTDGFLHYAWVIPYGIATFLILLAFLRFLRDLPARTRNQIILAGVMYVGGALGMELFQGKTDTVMGDHNVLTEVLIFIEESLEMFGLIVLISALLHYVRQYMPGARVQVGLTPDAPGPR</sequence>
<name>A0AAJ5F5G1_9DEIO</name>
<dbReference type="RefSeq" id="WP_129119197.1">
    <property type="nucleotide sequence ID" value="NZ_BSUI01000016.1"/>
</dbReference>
<proteinExistence type="predicted"/>
<keyword evidence="5" id="KW-1185">Reference proteome</keyword>
<evidence type="ECO:0000313" key="2">
    <source>
        <dbReference type="EMBL" id="MBB5294123.1"/>
    </source>
</evidence>
<dbReference type="Proteomes" id="UP000536909">
    <property type="component" value="Unassembled WGS sequence"/>
</dbReference>
<accession>A0AAJ5F5G1</accession>
<evidence type="ECO:0000313" key="5">
    <source>
        <dbReference type="Proteomes" id="UP000536909"/>
    </source>
</evidence>
<keyword evidence="1" id="KW-0812">Transmembrane</keyword>
<dbReference type="AlphaFoldDB" id="A0AAJ5F5G1"/>
<comment type="caution">
    <text evidence="3">The sequence shown here is derived from an EMBL/GenBank/DDBJ whole genome shotgun (WGS) entry which is preliminary data.</text>
</comment>
<dbReference type="Proteomes" id="UP000308000">
    <property type="component" value="Unassembled WGS sequence"/>
</dbReference>
<evidence type="ECO:0000313" key="3">
    <source>
        <dbReference type="EMBL" id="TLK28012.1"/>
    </source>
</evidence>